<dbReference type="GO" id="GO:0003677">
    <property type="term" value="F:DNA binding"/>
    <property type="evidence" value="ECO:0007669"/>
    <property type="project" value="InterPro"/>
</dbReference>
<dbReference type="InterPro" id="IPR008807">
    <property type="entry name" value="ROS_MUCR"/>
</dbReference>
<feature type="region of interest" description="Disordered" evidence="2">
    <location>
        <begin position="249"/>
        <end position="271"/>
    </location>
</feature>
<evidence type="ECO:0000313" key="4">
    <source>
        <dbReference type="Proteomes" id="UP000324536"/>
    </source>
</evidence>
<dbReference type="Pfam" id="PF05443">
    <property type="entry name" value="ROS_MUCR"/>
    <property type="match status" value="1"/>
</dbReference>
<protein>
    <recommendedName>
        <fullName evidence="5">MucR family transcriptional regulator</fullName>
    </recommendedName>
</protein>
<evidence type="ECO:0000256" key="1">
    <source>
        <dbReference type="ARBA" id="ARBA00007031"/>
    </source>
</evidence>
<dbReference type="Gene3D" id="1.10.10.1550">
    <property type="entry name" value="ROS/MUCR transcriptional regulator protein"/>
    <property type="match status" value="1"/>
</dbReference>
<accession>A0A5C1YKX1</accession>
<evidence type="ECO:0008006" key="5">
    <source>
        <dbReference type="Google" id="ProtNLM"/>
    </source>
</evidence>
<dbReference type="Proteomes" id="UP000324536">
    <property type="component" value="Chromosome"/>
</dbReference>
<name>A0A5C1YKX1_9PROT</name>
<dbReference type="OrthoDB" id="9809693at2"/>
<organism evidence="3 4">
    <name type="scientific">Acetobacter vaccinii</name>
    <dbReference type="NCBI Taxonomy" id="2592655"/>
    <lineage>
        <taxon>Bacteria</taxon>
        <taxon>Pseudomonadati</taxon>
        <taxon>Pseudomonadota</taxon>
        <taxon>Alphaproteobacteria</taxon>
        <taxon>Acetobacterales</taxon>
        <taxon>Acetobacteraceae</taxon>
        <taxon>Acetobacter</taxon>
    </lineage>
</organism>
<comment type="similarity">
    <text evidence="1">Belongs to the ros/MucR family.</text>
</comment>
<evidence type="ECO:0000256" key="2">
    <source>
        <dbReference type="SAM" id="MobiDB-lite"/>
    </source>
</evidence>
<dbReference type="RefSeq" id="WP_149278576.1">
    <property type="nucleotide sequence ID" value="NZ_CP043506.1"/>
</dbReference>
<dbReference type="AlphaFoldDB" id="A0A5C1YKX1"/>
<dbReference type="GO" id="GO:0006355">
    <property type="term" value="P:regulation of DNA-templated transcription"/>
    <property type="evidence" value="ECO:0007669"/>
    <property type="project" value="InterPro"/>
</dbReference>
<sequence>MSEATFESVRTHPVDAITEKRIGRLVGRMHTDFLPAQTSDAIIAQAEKVRDVTLALKRIAFNSPERLSTVLGILSDMADVGAIRSMDDVLEETQRIERRLPRDVMGPPRLVAEGAPRTAGNQRVPFMELATRSVLNLPTRTTDKERQATSLVRASAGGTMQPGMSAELPWKQRQWIARQDQPACPPQHALRSDALVCLHCGDSFTMLKRHIENRHRQTPEAYRAYWGLSAQYPMACEAYSELKKAEAEVSRFGSYDRRKKRQQKDATAHGE</sequence>
<proteinExistence type="inferred from homology"/>
<evidence type="ECO:0000313" key="3">
    <source>
        <dbReference type="EMBL" id="QEO16896.1"/>
    </source>
</evidence>
<dbReference type="KEGG" id="acek:FLP30_03300"/>
<dbReference type="EMBL" id="CP043506">
    <property type="protein sequence ID" value="QEO16896.1"/>
    <property type="molecule type" value="Genomic_DNA"/>
</dbReference>
<dbReference type="GO" id="GO:0008270">
    <property type="term" value="F:zinc ion binding"/>
    <property type="evidence" value="ECO:0007669"/>
    <property type="project" value="InterPro"/>
</dbReference>
<keyword evidence="4" id="KW-1185">Reference proteome</keyword>
<dbReference type="InterPro" id="IPR041920">
    <property type="entry name" value="ROS/MUCR_sf"/>
</dbReference>
<reference evidence="3 4" key="1">
    <citation type="submission" date="2019-09" db="EMBL/GenBank/DDBJ databases">
        <title>Genome sequencing of strain KACC 21233.</title>
        <authorList>
            <person name="Heo J."/>
            <person name="Kim S.-J."/>
            <person name="Kim J.-S."/>
            <person name="Hong S.-B."/>
            <person name="Kwon S.-W."/>
        </authorList>
    </citation>
    <scope>NUCLEOTIDE SEQUENCE [LARGE SCALE GENOMIC DNA]</scope>
    <source>
        <strain evidence="3 4">KACC 21233</strain>
    </source>
</reference>
<gene>
    <name evidence="3" type="ORF">FLP30_03300</name>
</gene>